<comment type="caution">
    <text evidence="4">The sequence shown here is derived from an EMBL/GenBank/DDBJ whole genome shotgun (WGS) entry which is preliminary data.</text>
</comment>
<feature type="compositionally biased region" description="Low complexity" evidence="2">
    <location>
        <begin position="557"/>
        <end position="568"/>
    </location>
</feature>
<feature type="compositionally biased region" description="Polar residues" evidence="2">
    <location>
        <begin position="1778"/>
        <end position="1791"/>
    </location>
</feature>
<feature type="region of interest" description="Disordered" evidence="2">
    <location>
        <begin position="1"/>
        <end position="126"/>
    </location>
</feature>
<feature type="region of interest" description="Disordered" evidence="2">
    <location>
        <begin position="1614"/>
        <end position="1642"/>
    </location>
</feature>
<dbReference type="Proteomes" id="UP001149813">
    <property type="component" value="Unassembled WGS sequence"/>
</dbReference>
<feature type="coiled-coil region" evidence="1">
    <location>
        <begin position="395"/>
        <end position="429"/>
    </location>
</feature>
<feature type="region of interest" description="Disordered" evidence="2">
    <location>
        <begin position="1992"/>
        <end position="2157"/>
    </location>
</feature>
<feature type="compositionally biased region" description="Pro residues" evidence="2">
    <location>
        <begin position="1629"/>
        <end position="1638"/>
    </location>
</feature>
<feature type="compositionally biased region" description="Basic and acidic residues" evidence="2">
    <location>
        <begin position="1799"/>
        <end position="1815"/>
    </location>
</feature>
<feature type="compositionally biased region" description="Low complexity" evidence="2">
    <location>
        <begin position="52"/>
        <end position="65"/>
    </location>
</feature>
<feature type="region of interest" description="Disordered" evidence="2">
    <location>
        <begin position="557"/>
        <end position="613"/>
    </location>
</feature>
<feature type="compositionally biased region" description="Polar residues" evidence="2">
    <location>
        <begin position="1992"/>
        <end position="2002"/>
    </location>
</feature>
<feature type="coiled-coil region" evidence="1">
    <location>
        <begin position="167"/>
        <end position="198"/>
    </location>
</feature>
<feature type="compositionally biased region" description="Basic and acidic residues" evidence="2">
    <location>
        <begin position="2035"/>
        <end position="2049"/>
    </location>
</feature>
<keyword evidence="5" id="KW-1185">Reference proteome</keyword>
<feature type="domain" description="Pleckstrin homology" evidence="3">
    <location>
        <begin position="1858"/>
        <end position="1983"/>
    </location>
</feature>
<dbReference type="EMBL" id="JANBOJ010000128">
    <property type="protein sequence ID" value="KAJ1722141.1"/>
    <property type="molecule type" value="Genomic_DNA"/>
</dbReference>
<accession>A0A9W8CS06</accession>
<dbReference type="InterPro" id="IPR053005">
    <property type="entry name" value="Nuclear_Pos-Cytoskel_Interact"/>
</dbReference>
<dbReference type="GO" id="GO:0032065">
    <property type="term" value="P:maintenance of protein location in cell cortex"/>
    <property type="evidence" value="ECO:0007669"/>
    <property type="project" value="InterPro"/>
</dbReference>
<feature type="compositionally biased region" description="Polar residues" evidence="2">
    <location>
        <begin position="816"/>
        <end position="832"/>
    </location>
</feature>
<feature type="compositionally biased region" description="Pro residues" evidence="2">
    <location>
        <begin position="2091"/>
        <end position="2100"/>
    </location>
</feature>
<feature type="region of interest" description="Disordered" evidence="2">
    <location>
        <begin position="1745"/>
        <end position="1829"/>
    </location>
</feature>
<feature type="region of interest" description="Disordered" evidence="2">
    <location>
        <begin position="760"/>
        <end position="786"/>
    </location>
</feature>
<dbReference type="GO" id="GO:0000226">
    <property type="term" value="P:microtubule cytoskeleton organization"/>
    <property type="evidence" value="ECO:0007669"/>
    <property type="project" value="TreeGrafter"/>
</dbReference>
<dbReference type="InterPro" id="IPR024774">
    <property type="entry name" value="PH_dom-Mcp5-type"/>
</dbReference>
<sequence>MRPKHSRSSSAGSPLVDDRTNARRAVALAGEKPLGDSPAVAMTVPPARGDGSLSTISSSDSISMSPTVPVAMRNRVRASRNSSKQQAASNEGSGNGSHPRESRRGSSHSIHSHRRAGNESPTRSIKNVQRMNSLVPPLPAHENGEKLVYLDEKVLLDAMNATKLGDEAALTEQKETAISRLQEENRQLRRLMSRQESELSASPKSPGMTNIFDTSSAAAKQHALDSMLRLDKAAIDAYEEFHKAYDDFEPSLRSNRVQFEGERPLSPPPGRQWVSTAATPMRGSIDIGDHDSRFANLANTVDVRRAGVDLMSTPLRSAKPHRILGATSTRRPPRSRLTRSAATPLLGDSDVSDDDLDSDGIDNEDDHQHLRNRLMDASRFGMFLVQYISRHVYEYNSLNDELKAAMVQKDELEKKNAQLDRRCRRAEESQAETSGLYYNLSGEFNGVKDELSACKLSVKRMTAENDRLKHELASENERAAVLGDKVKVISEEQVKVRQRHEQDVATMRHNTSALQQEKGELAKQNDELRVRLQGKLKRAGFKANVDEYLAEQRQESAAASAKPAADTAVDLEPKQSSAGGQMDSAKVTDQIKRHTQRLQRQLDKNKRQLKQALKQRDEAESLLASQQEINDRYQQEYGTLHDDILFGGAETLGEFMPATMSRSDKPLRIRSGSVATADIEVGSVLSDEITDGALSDEHSDAASVVSDTAEPYGDLGEPQLSRVGSRSSLSSNDMAVPEYDDAEDIARQARRQGHIKRQLKMMSTPRNRRPARSKTPSAVSSTRKTKNDLLSIDIGQAVGESMDGIVGINGQWDDSMSARSKTSMRGQLSSRPTGVAGSLAAELGGSMDDNASVRSIDASSPTATRHRTRSSRGSRAMPSPFADAFASDSGFGMSYDASVSLAGHLASATPSIKSRAATIAFDRPEMVDASTSTDGLTELVSAGAQANIALPANEVGVATANTEAGAISSTGTQANIALPANDVAVATANTEVGAITSIGTQVSIALPANDAAVGTANTEPGAISSVGTQATAESVDRHSSTDPLYGMQSLGIYAAPDTSSCAVGTDISASMVGHRSIDNTCQTTQTGIQAAVETIASYMTTDPSVGVADASTSVGITYSHQGCEALASLADRGMGTDRMYGMRDSGVAAIATTSNASVLAGAGSVRESAVATVGPSMVERGLATVGPSMTDSVVATASTDVYNTQMSTDDAMLVSWLAPLIPLGISAATVLAALHGRGEPVYELFHRQVADAARSEALAEFEKQARAEAEQAAEEAAARVKVYSDKCVSSEITTENQSVQVEPKQASKVVQAGAVGVASVGVDVCFVPSVADAGISTQSSPVSRWVEPFDPVTKASKAIAAMVPTADCGTSSGIEHASVSVGPASKHEHATVDATVSYGDRATDMGISWCDVASGVSTEYCEQAVDASAGKGVIAGVSTSVETAEKSTSNAVGSSSCYVRAGSAESKAVGIDAISETRTIAIDAVAESRVIGVTAVAESQATSTETVAVLLSDKSEGPTSNTCEQGTDVDISLAVPEVAISETGVQAGPKVNDAFVATVDTPMSLSMASVNDTRSIEEKAVATAARSVSAGVSTMSASTTNAAVETISDIDPNAISPPIVSPTTRPAVPTRPPPPVPTSAPMSAFVSRSASRLNSGSEASLRIVGSREAIATLPIYQPSADEEPEPERESDGEDYGYIMVSPRTNVQHIAVSAISSSCNSSIAGSSSVSIRGRRLLPGIFDRSARSQDDVAASRGTSDRELARDDDDDEVIARDAASNLDSSRSYNDGNNDGQEEEDVDQAHSLEGSKSDSREMGDISTFDSGVSADGIDKRQSMSVGVDATDPQMQQYIARQPEPLIVQAIARTMVGTFMWKYTATHFPHGTSGRDRRHMRYFWIHPYAKMLNWNKQPPSGGAGLTRTVRENGGRSVYMRSIRIIPEAADAITGSEPSYCIVVRTDHRDIKIKATTQADHDLWFLAMSYLQSRRIITSSTYPTVTPGTYATTGHAGGDYLSDNNSLRSRATSDASMDSNQRIILDADRRYRTTSEHSRSRSRSRSRLRGPMISHTISGAGHHPPLPTAPPQHSGISNTMMPPPTVPPRPKLGRMQEPPISHRNSAIDVTPERNHSLQTTPRSLRPVSMMPSTTPGSGDGGGHSKRLSIGLFRRSGNHGGAGGSSTSLFRSGSHMSVDTVNLSPQLHPVSNGGYDDGGPHAPHSIAAAMMNRQHSSSIATNSAVSAASSGSSSSVRKMFSGTFLRALRSRESVNDPNM</sequence>
<feature type="region of interest" description="Disordered" evidence="2">
    <location>
        <begin position="709"/>
        <end position="733"/>
    </location>
</feature>
<evidence type="ECO:0000256" key="2">
    <source>
        <dbReference type="SAM" id="MobiDB-lite"/>
    </source>
</evidence>
<feature type="region of interest" description="Disordered" evidence="2">
    <location>
        <begin position="319"/>
        <end position="364"/>
    </location>
</feature>
<protein>
    <recommendedName>
        <fullName evidence="3">Pleckstrin homology domain-containing protein</fullName>
    </recommendedName>
</protein>
<feature type="region of interest" description="Disordered" evidence="2">
    <location>
        <begin position="842"/>
        <end position="877"/>
    </location>
</feature>
<evidence type="ECO:0000313" key="5">
    <source>
        <dbReference type="Proteomes" id="UP001149813"/>
    </source>
</evidence>
<gene>
    <name evidence="4" type="ORF">LPJ53_003407</name>
</gene>
<dbReference type="PANTHER" id="PTHR28190:SF1">
    <property type="entry name" value="NUCLEAR MIGRATION PROTEIN NUM1"/>
    <property type="match status" value="1"/>
</dbReference>
<feature type="region of interest" description="Disordered" evidence="2">
    <location>
        <begin position="1674"/>
        <end position="1695"/>
    </location>
</feature>
<evidence type="ECO:0000313" key="4">
    <source>
        <dbReference type="EMBL" id="KAJ1722141.1"/>
    </source>
</evidence>
<dbReference type="GO" id="GO:0005543">
    <property type="term" value="F:phospholipid binding"/>
    <property type="evidence" value="ECO:0007669"/>
    <property type="project" value="InterPro"/>
</dbReference>
<dbReference type="OrthoDB" id="2149224at2759"/>
<name>A0A9W8CS06_9FUNG</name>
<proteinExistence type="predicted"/>
<dbReference type="GO" id="GO:0005739">
    <property type="term" value="C:mitochondrion"/>
    <property type="evidence" value="ECO:0007669"/>
    <property type="project" value="TreeGrafter"/>
</dbReference>
<feature type="coiled-coil region" evidence="1">
    <location>
        <begin position="1259"/>
        <end position="1286"/>
    </location>
</feature>
<evidence type="ECO:0000259" key="3">
    <source>
        <dbReference type="Pfam" id="PF12814"/>
    </source>
</evidence>
<dbReference type="GO" id="GO:0005938">
    <property type="term" value="C:cell cortex"/>
    <property type="evidence" value="ECO:0007669"/>
    <property type="project" value="InterPro"/>
</dbReference>
<feature type="compositionally biased region" description="Polar residues" evidence="2">
    <location>
        <begin position="2012"/>
        <end position="2032"/>
    </location>
</feature>
<feature type="compositionally biased region" description="Polar residues" evidence="2">
    <location>
        <begin position="79"/>
        <end position="92"/>
    </location>
</feature>
<organism evidence="4 5">
    <name type="scientific">Coemansia erecta</name>
    <dbReference type="NCBI Taxonomy" id="147472"/>
    <lineage>
        <taxon>Eukaryota</taxon>
        <taxon>Fungi</taxon>
        <taxon>Fungi incertae sedis</taxon>
        <taxon>Zoopagomycota</taxon>
        <taxon>Kickxellomycotina</taxon>
        <taxon>Kickxellomycetes</taxon>
        <taxon>Kickxellales</taxon>
        <taxon>Kickxellaceae</taxon>
        <taxon>Coemansia</taxon>
    </lineage>
</organism>
<evidence type="ECO:0000256" key="1">
    <source>
        <dbReference type="SAM" id="Coils"/>
    </source>
</evidence>
<dbReference type="Pfam" id="PF12814">
    <property type="entry name" value="Mcp5_PH"/>
    <property type="match status" value="1"/>
</dbReference>
<reference evidence="4" key="1">
    <citation type="submission" date="2022-07" db="EMBL/GenBank/DDBJ databases">
        <title>Phylogenomic reconstructions and comparative analyses of Kickxellomycotina fungi.</title>
        <authorList>
            <person name="Reynolds N.K."/>
            <person name="Stajich J.E."/>
            <person name="Barry K."/>
            <person name="Grigoriev I.V."/>
            <person name="Crous P."/>
            <person name="Smith M.E."/>
        </authorList>
    </citation>
    <scope>NUCLEOTIDE SEQUENCE</scope>
    <source>
        <strain evidence="4">NBRC 32514</strain>
    </source>
</reference>
<feature type="region of interest" description="Disordered" evidence="2">
    <location>
        <begin position="816"/>
        <end position="835"/>
    </location>
</feature>
<dbReference type="PANTHER" id="PTHR28190">
    <property type="entry name" value="NUCLEAR MIGRATION PROTEIN NUM1"/>
    <property type="match status" value="1"/>
</dbReference>
<dbReference type="GO" id="GO:0015631">
    <property type="term" value="F:tubulin binding"/>
    <property type="evidence" value="ECO:0007669"/>
    <property type="project" value="TreeGrafter"/>
</dbReference>
<keyword evidence="1" id="KW-0175">Coiled coil</keyword>
<feature type="compositionally biased region" description="Low complexity" evidence="2">
    <location>
        <begin position="720"/>
        <end position="731"/>
    </location>
</feature>
<feature type="compositionally biased region" description="Acidic residues" evidence="2">
    <location>
        <begin position="1680"/>
        <end position="1694"/>
    </location>
</feature>
<feature type="compositionally biased region" description="Acidic residues" evidence="2">
    <location>
        <begin position="350"/>
        <end position="364"/>
    </location>
</feature>